<keyword evidence="2" id="KW-0472">Membrane</keyword>
<evidence type="ECO:0000256" key="2">
    <source>
        <dbReference type="SAM" id="Phobius"/>
    </source>
</evidence>
<gene>
    <name evidence="3" type="ORF">MAR_027779</name>
</gene>
<protein>
    <submittedName>
        <fullName evidence="3">Uncharacterized protein</fullName>
    </submittedName>
</protein>
<feature type="compositionally biased region" description="Basic and acidic residues" evidence="1">
    <location>
        <begin position="591"/>
        <end position="602"/>
    </location>
</feature>
<dbReference type="Proteomes" id="UP001164746">
    <property type="component" value="Chromosome 8"/>
</dbReference>
<evidence type="ECO:0000313" key="4">
    <source>
        <dbReference type="Proteomes" id="UP001164746"/>
    </source>
</evidence>
<feature type="transmembrane region" description="Helical" evidence="2">
    <location>
        <begin position="489"/>
        <end position="510"/>
    </location>
</feature>
<keyword evidence="2" id="KW-0812">Transmembrane</keyword>
<proteinExistence type="predicted"/>
<feature type="compositionally biased region" description="Polar residues" evidence="1">
    <location>
        <begin position="545"/>
        <end position="561"/>
    </location>
</feature>
<reference evidence="3" key="1">
    <citation type="submission" date="2022-11" db="EMBL/GenBank/DDBJ databases">
        <title>Centuries of genome instability and evolution in soft-shell clam transmissible cancer (bioRxiv).</title>
        <authorList>
            <person name="Hart S.F.M."/>
            <person name="Yonemitsu M.A."/>
            <person name="Giersch R.M."/>
            <person name="Beal B.F."/>
            <person name="Arriagada G."/>
            <person name="Davis B.W."/>
            <person name="Ostrander E.A."/>
            <person name="Goff S.P."/>
            <person name="Metzger M.J."/>
        </authorList>
    </citation>
    <scope>NUCLEOTIDE SEQUENCE</scope>
    <source>
        <strain evidence="3">MELC-2E11</strain>
        <tissue evidence="3">Siphon/mantle</tissue>
    </source>
</reference>
<evidence type="ECO:0000256" key="1">
    <source>
        <dbReference type="SAM" id="MobiDB-lite"/>
    </source>
</evidence>
<organism evidence="3 4">
    <name type="scientific">Mya arenaria</name>
    <name type="common">Soft-shell clam</name>
    <dbReference type="NCBI Taxonomy" id="6604"/>
    <lineage>
        <taxon>Eukaryota</taxon>
        <taxon>Metazoa</taxon>
        <taxon>Spiralia</taxon>
        <taxon>Lophotrochozoa</taxon>
        <taxon>Mollusca</taxon>
        <taxon>Bivalvia</taxon>
        <taxon>Autobranchia</taxon>
        <taxon>Heteroconchia</taxon>
        <taxon>Euheterodonta</taxon>
        <taxon>Imparidentia</taxon>
        <taxon>Neoheterodontei</taxon>
        <taxon>Myida</taxon>
        <taxon>Myoidea</taxon>
        <taxon>Myidae</taxon>
        <taxon>Mya</taxon>
    </lineage>
</organism>
<feature type="transmembrane region" description="Helical" evidence="2">
    <location>
        <begin position="191"/>
        <end position="211"/>
    </location>
</feature>
<feature type="region of interest" description="Disordered" evidence="1">
    <location>
        <begin position="104"/>
        <end position="130"/>
    </location>
</feature>
<keyword evidence="4" id="KW-1185">Reference proteome</keyword>
<dbReference type="EMBL" id="CP111019">
    <property type="protein sequence ID" value="WAR13599.1"/>
    <property type="molecule type" value="Genomic_DNA"/>
</dbReference>
<evidence type="ECO:0000313" key="3">
    <source>
        <dbReference type="EMBL" id="WAR13599.1"/>
    </source>
</evidence>
<feature type="transmembrane region" description="Helical" evidence="2">
    <location>
        <begin position="259"/>
        <end position="280"/>
    </location>
</feature>
<accession>A0ABY7EXB9</accession>
<feature type="region of interest" description="Disordered" evidence="1">
    <location>
        <begin position="297"/>
        <end position="321"/>
    </location>
</feature>
<name>A0ABY7EXB9_MYAAR</name>
<feature type="region of interest" description="Disordered" evidence="1">
    <location>
        <begin position="538"/>
        <end position="631"/>
    </location>
</feature>
<keyword evidence="2" id="KW-1133">Transmembrane helix</keyword>
<sequence>MPRNKGYRGDNEIVYMPIYMYTFKNLATVSREKGSAMRAQMDGNKKCSSRMGAMKPVSNGYQPHGFNSPRGNVPNGYHVPGPFAPQGNMPSGYCEPGHFAPHRNVYHGNGAPGHFSPQGNDNQGHGEPRHFVPQGNVPNGHGHTGGFAPHGHDIAGHYAPQGYGPPGRFAPNGNFNQGQYTAGHSAQQGHILPSMIFIVVKRILSVAVLIFNETVSWLKYFEWMGMIDLPDIIEKLGKSRQKLTGDVDCSSEAPELPTIYGAFCLIGTLYALFQIINTIGETVLEYHVRKTAKKYEDGEASQGGLPQNNAKTDPVPEAKDRKQQEKDNGCASFFHGFQLVHGWVETVAAMILGDFPQIIVIAFSSAYCTVDTNKIVYNVFCMFVKYIKNKARKESCKQKYKPSNDCSVCCTSCFRNCCCTWSCPLLCCCMVCYCRLCPMGDELCCEIKPICDCCCCCGPSICDGPCHVCGRQDEDPEWAAKLIKKLETFFTIGLVFFVTIGIINCFRYGVVSITNGAMFHKGSDFMKTCADFTYEPDNGVRGNRRNPQGSQGREQEVFNTDESNESIKMQPMAPGGPHQMQSSSYPQDPDNGLRDSQGREQDVLDGSQNPITMQPMASDGPYHMHKSSFPQ</sequence>
<feature type="non-terminal residue" evidence="3">
    <location>
        <position position="631"/>
    </location>
</feature>